<accession>Q64A94</accession>
<proteinExistence type="predicted"/>
<gene>
    <name evidence="1" type="ORF">GZ32E7_46</name>
</gene>
<organism evidence="1">
    <name type="scientific">Uncultured archaeon GZfos26G2</name>
    <dbReference type="NCBI Taxonomy" id="3386331"/>
    <lineage>
        <taxon>Archaea</taxon>
        <taxon>Methanobacteriati</taxon>
        <taxon>Methanobacteriota</taxon>
        <taxon>Stenosarchaea group</taxon>
        <taxon>Methanomicrobia</taxon>
        <taxon>Candidatus Methanophagales</taxon>
        <taxon>Candidatus Methanophagaceae</taxon>
        <taxon>Candidatus Methanophaga</taxon>
    </lineage>
</organism>
<sequence>MQNVIDKIHRSLKTILWRRHARIEAENDNISESCLEDALRGGFRIVEFYPDDPRGESALVLTLVDGYPVHVVLAPMKDLSYLITVYVPEPDKWDETFTKRRRE</sequence>
<dbReference type="EMBL" id="AY714855">
    <property type="protein sequence ID" value="AAU83683.1"/>
    <property type="molecule type" value="Genomic_DNA"/>
</dbReference>
<protein>
    <recommendedName>
        <fullName evidence="2">DUF4258 domain-containing protein</fullName>
    </recommendedName>
</protein>
<evidence type="ECO:0000313" key="1">
    <source>
        <dbReference type="EMBL" id="AAU83683.1"/>
    </source>
</evidence>
<dbReference type="InterPro" id="IPR025354">
    <property type="entry name" value="DUF4258"/>
</dbReference>
<evidence type="ECO:0008006" key="2">
    <source>
        <dbReference type="Google" id="ProtNLM"/>
    </source>
</evidence>
<dbReference type="AlphaFoldDB" id="Q64A94"/>
<reference evidence="1" key="1">
    <citation type="journal article" date="2004" name="Science">
        <title>Reverse methanogenesis: testing the hypothesis with environmental genomics.</title>
        <authorList>
            <person name="Hallam S.J."/>
            <person name="Putnam N."/>
            <person name="Preston C.M."/>
            <person name="Detter J.C."/>
            <person name="Rokhsar D."/>
            <person name="Richardson P.M."/>
            <person name="DeLong E.F."/>
        </authorList>
    </citation>
    <scope>NUCLEOTIDE SEQUENCE</scope>
</reference>
<reference evidence="1" key="2">
    <citation type="submission" date="2004-08" db="EMBL/GenBank/DDBJ databases">
        <authorList>
            <person name="Putnam N."/>
            <person name="Detter J.C."/>
            <person name="Richardson P.M."/>
            <person name="Rokhsar D."/>
        </authorList>
    </citation>
    <scope>NUCLEOTIDE SEQUENCE</scope>
</reference>
<name>Q64A94_UNCAG</name>
<dbReference type="Pfam" id="PF14076">
    <property type="entry name" value="DUF4258"/>
    <property type="match status" value="1"/>
</dbReference>